<feature type="chain" id="PRO_5033105837" description="Carboxylic ester hydrolase" evidence="3">
    <location>
        <begin position="23"/>
        <end position="602"/>
    </location>
</feature>
<dbReference type="Proteomes" id="UP000588068">
    <property type="component" value="Unassembled WGS sequence"/>
</dbReference>
<dbReference type="AlphaFoldDB" id="A0A841HSW5"/>
<dbReference type="PANTHER" id="PTHR11559">
    <property type="entry name" value="CARBOXYLESTERASE"/>
    <property type="match status" value="1"/>
</dbReference>
<evidence type="ECO:0000313" key="5">
    <source>
        <dbReference type="EMBL" id="MBB6095310.1"/>
    </source>
</evidence>
<feature type="domain" description="Carboxylesterase type B" evidence="4">
    <location>
        <begin position="32"/>
        <end position="397"/>
    </location>
</feature>
<dbReference type="PROSITE" id="PS00941">
    <property type="entry name" value="CARBOXYLESTERASE_B_2"/>
    <property type="match status" value="1"/>
</dbReference>
<dbReference type="Pfam" id="PF00135">
    <property type="entry name" value="COesterase"/>
    <property type="match status" value="2"/>
</dbReference>
<evidence type="ECO:0000256" key="2">
    <source>
        <dbReference type="ARBA" id="ARBA00022801"/>
    </source>
</evidence>
<keyword evidence="6" id="KW-1185">Reference proteome</keyword>
<comment type="caution">
    <text evidence="5">The sequence shown here is derived from an EMBL/GenBank/DDBJ whole genome shotgun (WGS) entry which is preliminary data.</text>
</comment>
<gene>
    <name evidence="5" type="ORF">HNQ60_004200</name>
</gene>
<keyword evidence="3" id="KW-0732">Signal</keyword>
<sequence>MSFIRPLALVAATAFVAGCSQKAPPPPPDPLVRTIDAGTVRGVEQPNGSLAWLGIPFAKPPVNELRWQAPQPVAPWQGVFEANQKLHVCPQFVSPLTQGVPDTDGDGIVGEEDCLYLNVFAPANASAEKPLPVMFWIFGGGNNSGYAADYNGSTLAKTHDVVVVTVNYRLGSLGWFRHPALHSSGPEGAARSGNWADLDLQLGLKWVQTNVAKFGGDPGNVTIFGESAGGLNVMSLVISPPAKGLFHKAIVQSGGLRTTSVASAVNFTDDAEAGSAFSSREIVNKILIRDGKAADGAAAKKLQMEMTDAQVSELLHAQSVTDFLKLYNPSGARNYPSTQKIADDTVFPSRSVREVLASGEFNRVPIILGTNRDERRIYMYRLPRWQAVMKKSPADYTKYANYPSLQWKYTGVDSLARGISPHEPAVYAYRFDWDESGKVGDVDLSVAVGAAHSTEIAFAFGEWTIGFLPPEAMYPQERHAARDALSKSMMSYWANFAYTGNPGKGRDGSEVEWAAWKNGAGEPKTLILDTQEGGGIRMMADEVVETSVKQQMLADRFDDQQLHCEAYALAFLSTEQFDKKEYAALGGKGCRQYPPESFKPSF</sequence>
<evidence type="ECO:0000313" key="6">
    <source>
        <dbReference type="Proteomes" id="UP000588068"/>
    </source>
</evidence>
<keyword evidence="2 3" id="KW-0378">Hydrolase</keyword>
<dbReference type="EMBL" id="JACHHZ010000005">
    <property type="protein sequence ID" value="MBB6095310.1"/>
    <property type="molecule type" value="Genomic_DNA"/>
</dbReference>
<accession>A0A841HSW5</accession>
<dbReference type="PROSITE" id="PS51257">
    <property type="entry name" value="PROKAR_LIPOPROTEIN"/>
    <property type="match status" value="1"/>
</dbReference>
<dbReference type="InterPro" id="IPR002018">
    <property type="entry name" value="CarbesteraseB"/>
</dbReference>
<protein>
    <recommendedName>
        <fullName evidence="3">Carboxylic ester hydrolase</fullName>
        <ecNumber evidence="3">3.1.1.-</ecNumber>
    </recommendedName>
</protein>
<proteinExistence type="inferred from homology"/>
<dbReference type="InterPro" id="IPR019826">
    <property type="entry name" value="Carboxylesterase_B_AS"/>
</dbReference>
<feature type="signal peptide" evidence="3">
    <location>
        <begin position="1"/>
        <end position="22"/>
    </location>
</feature>
<feature type="domain" description="Carboxylesterase type B" evidence="4">
    <location>
        <begin position="414"/>
        <end position="516"/>
    </location>
</feature>
<dbReference type="SUPFAM" id="SSF53474">
    <property type="entry name" value="alpha/beta-Hydrolases"/>
    <property type="match status" value="1"/>
</dbReference>
<dbReference type="PROSITE" id="PS00122">
    <property type="entry name" value="CARBOXYLESTERASE_B_1"/>
    <property type="match status" value="1"/>
</dbReference>
<reference evidence="5 6" key="1">
    <citation type="submission" date="2020-08" db="EMBL/GenBank/DDBJ databases">
        <title>Genomic Encyclopedia of Type Strains, Phase IV (KMG-IV): sequencing the most valuable type-strain genomes for metagenomic binning, comparative biology and taxonomic classification.</title>
        <authorList>
            <person name="Goeker M."/>
        </authorList>
    </citation>
    <scope>NUCLEOTIDE SEQUENCE [LARGE SCALE GENOMIC DNA]</scope>
    <source>
        <strain evidence="5 6">DSM 26723</strain>
    </source>
</reference>
<dbReference type="InterPro" id="IPR050309">
    <property type="entry name" value="Type-B_Carboxylest/Lipase"/>
</dbReference>
<dbReference type="RefSeq" id="WP_184334697.1">
    <property type="nucleotide sequence ID" value="NZ_JACHHZ010000005.1"/>
</dbReference>
<dbReference type="InterPro" id="IPR029058">
    <property type="entry name" value="AB_hydrolase_fold"/>
</dbReference>
<name>A0A841HSW5_9GAMM</name>
<dbReference type="EC" id="3.1.1.-" evidence="3"/>
<comment type="similarity">
    <text evidence="1 3">Belongs to the type-B carboxylesterase/lipase family.</text>
</comment>
<organism evidence="5 6">
    <name type="scientific">Povalibacter uvarum</name>
    <dbReference type="NCBI Taxonomy" id="732238"/>
    <lineage>
        <taxon>Bacteria</taxon>
        <taxon>Pseudomonadati</taxon>
        <taxon>Pseudomonadota</taxon>
        <taxon>Gammaproteobacteria</taxon>
        <taxon>Steroidobacterales</taxon>
        <taxon>Steroidobacteraceae</taxon>
        <taxon>Povalibacter</taxon>
    </lineage>
</organism>
<dbReference type="Gene3D" id="3.40.50.1820">
    <property type="entry name" value="alpha/beta hydrolase"/>
    <property type="match status" value="1"/>
</dbReference>
<dbReference type="GO" id="GO:0016787">
    <property type="term" value="F:hydrolase activity"/>
    <property type="evidence" value="ECO:0007669"/>
    <property type="project" value="UniProtKB-KW"/>
</dbReference>
<evidence type="ECO:0000256" key="1">
    <source>
        <dbReference type="ARBA" id="ARBA00005964"/>
    </source>
</evidence>
<dbReference type="InterPro" id="IPR019819">
    <property type="entry name" value="Carboxylesterase_B_CS"/>
</dbReference>
<evidence type="ECO:0000259" key="4">
    <source>
        <dbReference type="Pfam" id="PF00135"/>
    </source>
</evidence>
<evidence type="ECO:0000256" key="3">
    <source>
        <dbReference type="RuleBase" id="RU361235"/>
    </source>
</evidence>